<organism evidence="1 2">
    <name type="scientific">Paenibacillus radicis</name>
    <name type="common">ex Xue et al. 2023</name>
    <dbReference type="NCBI Taxonomy" id="2972489"/>
    <lineage>
        <taxon>Bacteria</taxon>
        <taxon>Bacillati</taxon>
        <taxon>Bacillota</taxon>
        <taxon>Bacilli</taxon>
        <taxon>Bacillales</taxon>
        <taxon>Paenibacillaceae</taxon>
        <taxon>Paenibacillus</taxon>
    </lineage>
</organism>
<dbReference type="RefSeq" id="WP_258216887.1">
    <property type="nucleotide sequence ID" value="NZ_JANQBD010000027.1"/>
</dbReference>
<accession>A0ABT1YQM8</accession>
<evidence type="ECO:0000313" key="2">
    <source>
        <dbReference type="Proteomes" id="UP001300012"/>
    </source>
</evidence>
<name>A0ABT1YQM8_9BACL</name>
<gene>
    <name evidence="1" type="ORF">NV381_29460</name>
</gene>
<comment type="caution">
    <text evidence="1">The sequence shown here is derived from an EMBL/GenBank/DDBJ whole genome shotgun (WGS) entry which is preliminary data.</text>
</comment>
<reference evidence="1 2" key="1">
    <citation type="submission" date="2022-08" db="EMBL/GenBank/DDBJ databases">
        <title>Paenibacillus endoradicis sp. nov., Paenibacillus radicibacter sp. nov and Paenibacillus pararadicis sp. nov., three cold-adapted plant growth-promoting bacteria isolated from root of Larix gmelinii in Great Khingan.</title>
        <authorList>
            <person name="Xue H."/>
        </authorList>
    </citation>
    <scope>NUCLEOTIDE SEQUENCE [LARGE SCALE GENOMIC DNA]</scope>
    <source>
        <strain evidence="1 2">N5-1-1-5</strain>
    </source>
</reference>
<evidence type="ECO:0000313" key="1">
    <source>
        <dbReference type="EMBL" id="MCR8635337.1"/>
    </source>
</evidence>
<dbReference type="EMBL" id="JANQBD010000027">
    <property type="protein sequence ID" value="MCR8635337.1"/>
    <property type="molecule type" value="Genomic_DNA"/>
</dbReference>
<sequence length="107" mass="12424">MTINKKSSRSILIDIESYNWTISPDSGYIVFVAEHAQIKGRRIEVYITSEVNSYWTNFPKVNEMNIKVIKPHDVKNIINQALIKGWDPKVKGKPMVFDLEGEFIIKR</sequence>
<proteinExistence type="predicted"/>
<dbReference type="Proteomes" id="UP001300012">
    <property type="component" value="Unassembled WGS sequence"/>
</dbReference>
<keyword evidence="2" id="KW-1185">Reference proteome</keyword>
<protein>
    <submittedName>
        <fullName evidence="1">Uncharacterized protein</fullName>
    </submittedName>
</protein>